<reference evidence="2 3" key="1">
    <citation type="submission" date="2018-12" db="EMBL/GenBank/DDBJ databases">
        <authorList>
            <consortium name="Pathogen Informatics"/>
        </authorList>
    </citation>
    <scope>NUCLEOTIDE SEQUENCE [LARGE SCALE GENOMIC DNA]</scope>
    <source>
        <strain evidence="2 3">NCTC10296</strain>
    </source>
</reference>
<keyword evidence="3" id="KW-1185">Reference proteome</keyword>
<feature type="signal peptide" evidence="1">
    <location>
        <begin position="1"/>
        <end position="22"/>
    </location>
</feature>
<protein>
    <recommendedName>
        <fullName evidence="4">Lipocalin-like domain-containing protein</fullName>
    </recommendedName>
</protein>
<evidence type="ECO:0000313" key="3">
    <source>
        <dbReference type="Proteomes" id="UP000279284"/>
    </source>
</evidence>
<dbReference type="EMBL" id="LR134313">
    <property type="protein sequence ID" value="VEF01087.1"/>
    <property type="molecule type" value="Genomic_DNA"/>
</dbReference>
<dbReference type="Proteomes" id="UP000279284">
    <property type="component" value="Chromosome"/>
</dbReference>
<sequence length="153" mass="17679">MNRSLTLLFCTFLSLAGAAAHAQDIPAALRGQWVTNWEGKPTAKKAREYCKMPDIDTAVTLTVRKNTMTYGYWEAGEEVDRLSYTRRTPTLIKGTARYTQSGFDTDENGDLLNTERVFRRNISLELKNGKLVELFLDHTPKPTWRKRIWYRCK</sequence>
<dbReference type="KEGG" id="nci:NCTC10296_01188"/>
<dbReference type="AlphaFoldDB" id="A0A448D7Z3"/>
<keyword evidence="1" id="KW-0732">Signal</keyword>
<dbReference type="OrthoDB" id="8604484at2"/>
<name>A0A448D7Z3_9NEIS</name>
<dbReference type="RefSeq" id="WP_085415653.1">
    <property type="nucleotide sequence ID" value="NZ_CAUJPY010000005.1"/>
</dbReference>
<accession>A0A448D7Z3</accession>
<gene>
    <name evidence="2" type="ORF">NCTC10296_01188</name>
</gene>
<feature type="chain" id="PRO_5019091476" description="Lipocalin-like domain-containing protein" evidence="1">
    <location>
        <begin position="23"/>
        <end position="153"/>
    </location>
</feature>
<dbReference type="STRING" id="493.BWD07_01705"/>
<evidence type="ECO:0008006" key="4">
    <source>
        <dbReference type="Google" id="ProtNLM"/>
    </source>
</evidence>
<evidence type="ECO:0000256" key="1">
    <source>
        <dbReference type="SAM" id="SignalP"/>
    </source>
</evidence>
<organism evidence="2 3">
    <name type="scientific">Neisseria canis</name>
    <dbReference type="NCBI Taxonomy" id="493"/>
    <lineage>
        <taxon>Bacteria</taxon>
        <taxon>Pseudomonadati</taxon>
        <taxon>Pseudomonadota</taxon>
        <taxon>Betaproteobacteria</taxon>
        <taxon>Neisseriales</taxon>
        <taxon>Neisseriaceae</taxon>
        <taxon>Neisseria</taxon>
    </lineage>
</organism>
<proteinExistence type="predicted"/>
<evidence type="ECO:0000313" key="2">
    <source>
        <dbReference type="EMBL" id="VEF01087.1"/>
    </source>
</evidence>